<sequence length="55" mass="6390">MHAIEYHSASAVFHPSCCQTSYKILLSVGEKKKVRRYCHFSDVTRCQSQYDFTSD</sequence>
<evidence type="ECO:0000313" key="2">
    <source>
        <dbReference type="Proteomes" id="UP000010816"/>
    </source>
</evidence>
<dbReference type="AlphaFoldDB" id="L0GX88"/>
<keyword evidence="2" id="KW-1185">Reference proteome</keyword>
<gene>
    <name evidence="1" type="ORF">Thimo_2664</name>
</gene>
<dbReference type="Proteomes" id="UP000010816">
    <property type="component" value="Chromosome"/>
</dbReference>
<dbReference type="HOGENOM" id="CLU_3031024_0_0_6"/>
<evidence type="ECO:0000313" key="1">
    <source>
        <dbReference type="EMBL" id="AGA91383.1"/>
    </source>
</evidence>
<reference evidence="1 2" key="1">
    <citation type="submission" date="2011-09" db="EMBL/GenBank/DDBJ databases">
        <title>Complete sequence of chromosome of Thioflavicoccus mobilis 8321.</title>
        <authorList>
            <consortium name="US DOE Joint Genome Institute"/>
            <person name="Lucas S."/>
            <person name="Han J."/>
            <person name="Lapidus A."/>
            <person name="Cheng J.-F."/>
            <person name="Goodwin L."/>
            <person name="Pitluck S."/>
            <person name="Peters L."/>
            <person name="Ovchinnikova G."/>
            <person name="Lu M."/>
            <person name="Detter J.C."/>
            <person name="Han C."/>
            <person name="Tapia R."/>
            <person name="Land M."/>
            <person name="Hauser L."/>
            <person name="Kyrpides N."/>
            <person name="Ivanova N."/>
            <person name="Pagani I."/>
            <person name="Vogl K."/>
            <person name="Liu Z."/>
            <person name="Imhoff J."/>
            <person name="Thiel V."/>
            <person name="Frigaard N.-U."/>
            <person name="Bryant D."/>
            <person name="Woyke T."/>
        </authorList>
    </citation>
    <scope>NUCLEOTIDE SEQUENCE [LARGE SCALE GENOMIC DNA]</scope>
    <source>
        <strain evidence="1 2">8321</strain>
    </source>
</reference>
<dbReference type="KEGG" id="tmb:Thimo_2664"/>
<protein>
    <submittedName>
        <fullName evidence="1">Uncharacterized protein</fullName>
    </submittedName>
</protein>
<organism evidence="1 2">
    <name type="scientific">Thioflavicoccus mobilis 8321</name>
    <dbReference type="NCBI Taxonomy" id="765912"/>
    <lineage>
        <taxon>Bacteria</taxon>
        <taxon>Pseudomonadati</taxon>
        <taxon>Pseudomonadota</taxon>
        <taxon>Gammaproteobacteria</taxon>
        <taxon>Chromatiales</taxon>
        <taxon>Chromatiaceae</taxon>
        <taxon>Thioflavicoccus</taxon>
    </lineage>
</organism>
<proteinExistence type="predicted"/>
<accession>L0GX88</accession>
<name>L0GX88_9GAMM</name>
<dbReference type="EMBL" id="CP003051">
    <property type="protein sequence ID" value="AGA91383.1"/>
    <property type="molecule type" value="Genomic_DNA"/>
</dbReference>